<feature type="transmembrane region" description="Helical" evidence="1">
    <location>
        <begin position="198"/>
        <end position="218"/>
    </location>
</feature>
<evidence type="ECO:0000313" key="3">
    <source>
        <dbReference type="Proteomes" id="UP000644699"/>
    </source>
</evidence>
<reference evidence="2" key="2">
    <citation type="submission" date="2020-09" db="EMBL/GenBank/DDBJ databases">
        <authorList>
            <person name="Sun Q."/>
            <person name="Zhou Y."/>
        </authorList>
    </citation>
    <scope>NUCLEOTIDE SEQUENCE</scope>
    <source>
        <strain evidence="2">CGMCC 1.15367</strain>
    </source>
</reference>
<feature type="transmembrane region" description="Helical" evidence="1">
    <location>
        <begin position="263"/>
        <end position="282"/>
    </location>
</feature>
<feature type="transmembrane region" description="Helical" evidence="1">
    <location>
        <begin position="77"/>
        <end position="94"/>
    </location>
</feature>
<dbReference type="Proteomes" id="UP000644699">
    <property type="component" value="Unassembled WGS sequence"/>
</dbReference>
<feature type="transmembrane region" description="Helical" evidence="1">
    <location>
        <begin position="51"/>
        <end position="71"/>
    </location>
</feature>
<gene>
    <name evidence="2" type="ORF">GCM10011390_45670</name>
</gene>
<reference evidence="2" key="1">
    <citation type="journal article" date="2014" name="Int. J. Syst. Evol. Microbiol.">
        <title>Complete genome sequence of Corynebacterium casei LMG S-19264T (=DSM 44701T), isolated from a smear-ripened cheese.</title>
        <authorList>
            <consortium name="US DOE Joint Genome Institute (JGI-PGF)"/>
            <person name="Walter F."/>
            <person name="Albersmeier A."/>
            <person name="Kalinowski J."/>
            <person name="Ruckert C."/>
        </authorList>
    </citation>
    <scope>NUCLEOTIDE SEQUENCE</scope>
    <source>
        <strain evidence="2">CGMCC 1.15367</strain>
    </source>
</reference>
<name>A0A917EC16_9HYPH</name>
<sequence>MPVSLLFQIAMVLCLAAGTLAAAPALLDVASALAVATVLLQWRGLGALPRLFAALAAAGALAVALVFPARLGEIQTALRQGIAFAALLSVLGLLRHPVRRSPRMRQAALCLVRFPARRRYAAVKLGSHFLSLLFNVGIIPLLGDLLSRDEPETRDEAQRRRLLLAGMRGTVLMTLWSPMGVGFAIVTGAIAGLDPMRFAALAFATAMLLLLATCLLLGPAEADAGGSEAGQDGLLPRPMRPILLVTLALLALTVGLHGVLSLSFVMATILVLPAFALLWLRAEPGAAPLPFGQDLKCLLQGMNDMRTEAAIYLSASVIGAAIAVAIRETGLWQALQAGAAPGLPALFACLLAIPLAGAAFLPHSVLVVLLAQLLGGSALGLDHPMALGMTLMLTWAIAISLSPISAMSLMTGALTRTPSPVVSLRWNLGFALTLMALSMALVSALYGLGC</sequence>
<feature type="transmembrane region" description="Helical" evidence="1">
    <location>
        <begin position="426"/>
        <end position="448"/>
    </location>
</feature>
<feature type="transmembrane region" description="Helical" evidence="1">
    <location>
        <begin position="162"/>
        <end position="186"/>
    </location>
</feature>
<accession>A0A917EC16</accession>
<feature type="transmembrane region" description="Helical" evidence="1">
    <location>
        <begin position="393"/>
        <end position="414"/>
    </location>
</feature>
<keyword evidence="1" id="KW-0472">Membrane</keyword>
<keyword evidence="1" id="KW-0812">Transmembrane</keyword>
<dbReference type="AlphaFoldDB" id="A0A917EC16"/>
<dbReference type="RefSeq" id="WP_188912635.1">
    <property type="nucleotide sequence ID" value="NZ_BMIQ01000009.1"/>
</dbReference>
<keyword evidence="3" id="KW-1185">Reference proteome</keyword>
<feature type="transmembrane region" description="Helical" evidence="1">
    <location>
        <begin position="6"/>
        <end position="39"/>
    </location>
</feature>
<dbReference type="EMBL" id="BMIQ01000009">
    <property type="protein sequence ID" value="GGE21232.1"/>
    <property type="molecule type" value="Genomic_DNA"/>
</dbReference>
<comment type="caution">
    <text evidence="2">The sequence shown here is derived from an EMBL/GenBank/DDBJ whole genome shotgun (WGS) entry which is preliminary data.</text>
</comment>
<feature type="transmembrane region" description="Helical" evidence="1">
    <location>
        <begin position="121"/>
        <end position="142"/>
    </location>
</feature>
<evidence type="ECO:0000256" key="1">
    <source>
        <dbReference type="SAM" id="Phobius"/>
    </source>
</evidence>
<proteinExistence type="predicted"/>
<feature type="transmembrane region" description="Helical" evidence="1">
    <location>
        <begin position="309"/>
        <end position="326"/>
    </location>
</feature>
<protein>
    <recommendedName>
        <fullName evidence="4">H+/citrate symporter</fullName>
    </recommendedName>
</protein>
<keyword evidence="1" id="KW-1133">Transmembrane helix</keyword>
<organism evidence="2 3">
    <name type="scientific">Aureimonas endophytica</name>
    <dbReference type="NCBI Taxonomy" id="2027858"/>
    <lineage>
        <taxon>Bacteria</taxon>
        <taxon>Pseudomonadati</taxon>
        <taxon>Pseudomonadota</taxon>
        <taxon>Alphaproteobacteria</taxon>
        <taxon>Hyphomicrobiales</taxon>
        <taxon>Aurantimonadaceae</taxon>
        <taxon>Aureimonas</taxon>
    </lineage>
</organism>
<evidence type="ECO:0008006" key="4">
    <source>
        <dbReference type="Google" id="ProtNLM"/>
    </source>
</evidence>
<feature type="transmembrane region" description="Helical" evidence="1">
    <location>
        <begin position="338"/>
        <end position="357"/>
    </location>
</feature>
<evidence type="ECO:0000313" key="2">
    <source>
        <dbReference type="EMBL" id="GGE21232.1"/>
    </source>
</evidence>
<feature type="transmembrane region" description="Helical" evidence="1">
    <location>
        <begin position="238"/>
        <end position="256"/>
    </location>
</feature>